<dbReference type="OrthoDB" id="327099at2157"/>
<dbReference type="Proteomes" id="UP000823588">
    <property type="component" value="Unassembled WGS sequence"/>
</dbReference>
<name>A0A8T4GK26_9EURY</name>
<keyword evidence="1" id="KW-0472">Membrane</keyword>
<proteinExistence type="predicted"/>
<dbReference type="EMBL" id="JAGGKQ010000020">
    <property type="protein sequence ID" value="MBP1923365.1"/>
    <property type="molecule type" value="Genomic_DNA"/>
</dbReference>
<dbReference type="AlphaFoldDB" id="A0A8T4GK26"/>
<comment type="caution">
    <text evidence="2">The sequence shown here is derived from an EMBL/GenBank/DDBJ whole genome shotgun (WGS) entry which is preliminary data.</text>
</comment>
<accession>A0A8T4GK26</accession>
<evidence type="ECO:0000256" key="1">
    <source>
        <dbReference type="SAM" id="Phobius"/>
    </source>
</evidence>
<keyword evidence="3" id="KW-1185">Reference proteome</keyword>
<keyword evidence="1" id="KW-1133">Transmembrane helix</keyword>
<evidence type="ECO:0000313" key="3">
    <source>
        <dbReference type="Proteomes" id="UP000823588"/>
    </source>
</evidence>
<feature type="transmembrane region" description="Helical" evidence="1">
    <location>
        <begin position="50"/>
        <end position="69"/>
    </location>
</feature>
<gene>
    <name evidence="2" type="ORF">J2751_002407</name>
</gene>
<dbReference type="RefSeq" id="WP_209486247.1">
    <property type="nucleotide sequence ID" value="NZ_JAGGKQ010000020.1"/>
</dbReference>
<evidence type="ECO:0000313" key="2">
    <source>
        <dbReference type="EMBL" id="MBP1923365.1"/>
    </source>
</evidence>
<sequence length="74" mass="7622">MSHQSDPSRKRLDATFKAFGAVAILIAVLLSVAVIALTDPLGGYVTSTPAAAGTLVFGGLLVAVGYAAYTLRRE</sequence>
<keyword evidence="1" id="KW-0812">Transmembrane</keyword>
<organism evidence="2 3">
    <name type="scientific">Halorubrum alkaliphilum</name>
    <dbReference type="NCBI Taxonomy" id="261290"/>
    <lineage>
        <taxon>Archaea</taxon>
        <taxon>Methanobacteriati</taxon>
        <taxon>Methanobacteriota</taxon>
        <taxon>Stenosarchaea group</taxon>
        <taxon>Halobacteria</taxon>
        <taxon>Halobacteriales</taxon>
        <taxon>Haloferacaceae</taxon>
        <taxon>Halorubrum</taxon>
    </lineage>
</organism>
<feature type="transmembrane region" description="Helical" evidence="1">
    <location>
        <begin position="18"/>
        <end position="38"/>
    </location>
</feature>
<reference evidence="2" key="1">
    <citation type="submission" date="2021-03" db="EMBL/GenBank/DDBJ databases">
        <title>Genomic Encyclopedia of Type Strains, Phase IV (KMG-IV): sequencing the most valuable type-strain genomes for metagenomic binning, comparative biology and taxonomic classification.</title>
        <authorList>
            <person name="Goeker M."/>
        </authorList>
    </citation>
    <scope>NUCLEOTIDE SEQUENCE</scope>
    <source>
        <strain evidence="2">DSM 23564</strain>
    </source>
</reference>
<protein>
    <submittedName>
        <fullName evidence="2">Fatty acid desaturase</fullName>
    </submittedName>
</protein>